<dbReference type="RefSeq" id="XP_008599520.1">
    <property type="nucleotide sequence ID" value="XM_008601298.1"/>
</dbReference>
<evidence type="ECO:0000256" key="1">
    <source>
        <dbReference type="SAM" id="SignalP"/>
    </source>
</evidence>
<dbReference type="GeneID" id="19889213"/>
<keyword evidence="3" id="KW-1185">Reference proteome</keyword>
<keyword evidence="1" id="KW-0732">Signal</keyword>
<accession>J5JQ83</accession>
<evidence type="ECO:0000313" key="2">
    <source>
        <dbReference type="EMBL" id="EJP65026.1"/>
    </source>
</evidence>
<name>J5JQ83_BEAB2</name>
<gene>
    <name evidence="2" type="ORF">BBA_06201</name>
</gene>
<dbReference type="Proteomes" id="UP000002762">
    <property type="component" value="Unassembled WGS sequence"/>
</dbReference>
<evidence type="ECO:0000313" key="3">
    <source>
        <dbReference type="Proteomes" id="UP000002762"/>
    </source>
</evidence>
<proteinExistence type="predicted"/>
<protein>
    <submittedName>
        <fullName evidence="2">Uncharacterized protein</fullName>
    </submittedName>
</protein>
<sequence length="52" mass="5635">MQFATLLMFVSAAAAAAVPVDDNAKVDGHVAPAHVERSPCWWDGKLWHDCAK</sequence>
<dbReference type="HOGENOM" id="CLU_3086877_0_0_1"/>
<reference evidence="2 3" key="1">
    <citation type="journal article" date="2012" name="Sci. Rep.">
        <title>Genomic perspectives on the evolution of fungal entomopathogenicity in Beauveria bassiana.</title>
        <authorList>
            <person name="Xiao G."/>
            <person name="Ying S.H."/>
            <person name="Zheng P."/>
            <person name="Wang Z.L."/>
            <person name="Zhang S."/>
            <person name="Xie X.Q."/>
            <person name="Shang Y."/>
            <person name="St Leger R.J."/>
            <person name="Zhao G.P."/>
            <person name="Wang C."/>
            <person name="Feng M.G."/>
        </authorList>
    </citation>
    <scope>NUCLEOTIDE SEQUENCE [LARGE SCALE GENOMIC DNA]</scope>
    <source>
        <strain evidence="2 3">ARSEF 2860</strain>
    </source>
</reference>
<feature type="chain" id="PRO_5012994551" evidence="1">
    <location>
        <begin position="16"/>
        <end position="52"/>
    </location>
</feature>
<dbReference type="InParanoid" id="J5JQ83"/>
<dbReference type="AlphaFoldDB" id="J5JQ83"/>
<organism evidence="2 3">
    <name type="scientific">Beauveria bassiana (strain ARSEF 2860)</name>
    <name type="common">White muscardine disease fungus</name>
    <name type="synonym">Tritirachium shiotae</name>
    <dbReference type="NCBI Taxonomy" id="655819"/>
    <lineage>
        <taxon>Eukaryota</taxon>
        <taxon>Fungi</taxon>
        <taxon>Dikarya</taxon>
        <taxon>Ascomycota</taxon>
        <taxon>Pezizomycotina</taxon>
        <taxon>Sordariomycetes</taxon>
        <taxon>Hypocreomycetidae</taxon>
        <taxon>Hypocreales</taxon>
        <taxon>Cordycipitaceae</taxon>
        <taxon>Beauveria</taxon>
    </lineage>
</organism>
<dbReference type="EMBL" id="JH725166">
    <property type="protein sequence ID" value="EJP65026.1"/>
    <property type="molecule type" value="Genomic_DNA"/>
</dbReference>
<feature type="signal peptide" evidence="1">
    <location>
        <begin position="1"/>
        <end position="15"/>
    </location>
</feature>